<organism evidence="1 2">
    <name type="scientific">Pontibacter anaerobius</name>
    <dbReference type="NCBI Taxonomy" id="2993940"/>
    <lineage>
        <taxon>Bacteria</taxon>
        <taxon>Pseudomonadati</taxon>
        <taxon>Bacteroidota</taxon>
        <taxon>Cytophagia</taxon>
        <taxon>Cytophagales</taxon>
        <taxon>Hymenobacteraceae</taxon>
        <taxon>Pontibacter</taxon>
    </lineage>
</organism>
<evidence type="ECO:0008006" key="3">
    <source>
        <dbReference type="Google" id="ProtNLM"/>
    </source>
</evidence>
<dbReference type="Proteomes" id="UP001207228">
    <property type="component" value="Unassembled WGS sequence"/>
</dbReference>
<gene>
    <name evidence="1" type="ORF">OO017_09235</name>
</gene>
<proteinExistence type="predicted"/>
<keyword evidence="2" id="KW-1185">Reference proteome</keyword>
<evidence type="ECO:0000313" key="1">
    <source>
        <dbReference type="EMBL" id="MCX2740126.1"/>
    </source>
</evidence>
<accession>A0ABT3RE43</accession>
<name>A0ABT3RE43_9BACT</name>
<comment type="caution">
    <text evidence="1">The sequence shown here is derived from an EMBL/GenBank/DDBJ whole genome shotgun (WGS) entry which is preliminary data.</text>
</comment>
<protein>
    <recommendedName>
        <fullName evidence="3">Rieske domain-containing protein</fullName>
    </recommendedName>
</protein>
<dbReference type="RefSeq" id="WP_266052193.1">
    <property type="nucleotide sequence ID" value="NZ_JAPFQO010000006.1"/>
</dbReference>
<sequence length="141" mass="15952">MNLYFTPSVTKQLRNAAFILALCTVASCQPAETEQQEQAPEVTEAPAQTAAVAAEKRPAPEFFVIPENMLKKRVWICEDGVSDIFHVQHDCPVLIECRGKGTFRNLVLPRAIEDYGRYNCQVCSKDLDMIFDKDAVREMNR</sequence>
<evidence type="ECO:0000313" key="2">
    <source>
        <dbReference type="Proteomes" id="UP001207228"/>
    </source>
</evidence>
<dbReference type="EMBL" id="JAPFQO010000006">
    <property type="protein sequence ID" value="MCX2740126.1"/>
    <property type="molecule type" value="Genomic_DNA"/>
</dbReference>
<reference evidence="1 2" key="1">
    <citation type="submission" date="2022-11" db="EMBL/GenBank/DDBJ databases">
        <title>The characterization of three novel Bacteroidetes species and genomic analysis of their roles in tidal elemental geochemical cycles.</title>
        <authorList>
            <person name="Ma K.-J."/>
        </authorList>
    </citation>
    <scope>NUCLEOTIDE SEQUENCE [LARGE SCALE GENOMIC DNA]</scope>
    <source>
        <strain evidence="1 2">M82</strain>
    </source>
</reference>